<sequence length="268" mass="29361">MKPDLPASAERVADDKSRIQSIGKMREILGCFSTVDRHLSLAEIGKRSGLPRPTAHRMLSALREIGFIEQDARNGNYSLGIGLFELGSLALSNMDLLREAKPFMDRISRLAGESAHLGVFNGYEVIVVEREEPTERQARALQPSEASPAYCTGVGKATLAFQRPEIIERVITGGLKAYTNHTITAPDILRRELATIRERGYALDDCEHEIWVRCVAAPIRNASGHVFAALSVTGGADRMTDKKLSDLAPLVVQTADTISRQIGFQPHG</sequence>
<dbReference type="Gene3D" id="1.10.10.10">
    <property type="entry name" value="Winged helix-like DNA-binding domain superfamily/Winged helix DNA-binding domain"/>
    <property type="match status" value="1"/>
</dbReference>
<accession>A0A934TW22</accession>
<evidence type="ECO:0000313" key="7">
    <source>
        <dbReference type="Proteomes" id="UP000630528"/>
    </source>
</evidence>
<dbReference type="Pfam" id="PF09339">
    <property type="entry name" value="HTH_IclR"/>
    <property type="match status" value="1"/>
</dbReference>
<keyword evidence="7" id="KW-1185">Reference proteome</keyword>
<dbReference type="InterPro" id="IPR036388">
    <property type="entry name" value="WH-like_DNA-bd_sf"/>
</dbReference>
<proteinExistence type="predicted"/>
<dbReference type="Gene3D" id="3.30.450.40">
    <property type="match status" value="1"/>
</dbReference>
<dbReference type="InterPro" id="IPR036390">
    <property type="entry name" value="WH_DNA-bd_sf"/>
</dbReference>
<evidence type="ECO:0000259" key="4">
    <source>
        <dbReference type="PROSITE" id="PS51077"/>
    </source>
</evidence>
<evidence type="ECO:0000259" key="5">
    <source>
        <dbReference type="PROSITE" id="PS51078"/>
    </source>
</evidence>
<protein>
    <submittedName>
        <fullName evidence="6">IclR family transcriptional regulator</fullName>
    </submittedName>
</protein>
<feature type="domain" description="IclR-ED" evidence="5">
    <location>
        <begin position="82"/>
        <end position="264"/>
    </location>
</feature>
<dbReference type="Pfam" id="PF01614">
    <property type="entry name" value="IclR_C"/>
    <property type="match status" value="1"/>
</dbReference>
<dbReference type="SMART" id="SM00346">
    <property type="entry name" value="HTH_ICLR"/>
    <property type="match status" value="1"/>
</dbReference>
<dbReference type="SUPFAM" id="SSF55781">
    <property type="entry name" value="GAF domain-like"/>
    <property type="match status" value="1"/>
</dbReference>
<dbReference type="InterPro" id="IPR050707">
    <property type="entry name" value="HTH_MetabolicPath_Reg"/>
</dbReference>
<dbReference type="InterPro" id="IPR014757">
    <property type="entry name" value="Tscrpt_reg_IclR_C"/>
</dbReference>
<dbReference type="GO" id="GO:0003677">
    <property type="term" value="F:DNA binding"/>
    <property type="evidence" value="ECO:0007669"/>
    <property type="project" value="UniProtKB-KW"/>
</dbReference>
<keyword evidence="1" id="KW-0805">Transcription regulation</keyword>
<gene>
    <name evidence="6" type="ORF">JJB11_17740</name>
</gene>
<evidence type="ECO:0000256" key="3">
    <source>
        <dbReference type="ARBA" id="ARBA00023163"/>
    </source>
</evidence>
<comment type="caution">
    <text evidence="6">The sequence shown here is derived from an EMBL/GenBank/DDBJ whole genome shotgun (WGS) entry which is preliminary data.</text>
</comment>
<dbReference type="EMBL" id="JAEPWM010000008">
    <property type="protein sequence ID" value="MBK6007945.1"/>
    <property type="molecule type" value="Genomic_DNA"/>
</dbReference>
<keyword evidence="2" id="KW-0238">DNA-binding</keyword>
<reference evidence="6" key="2">
    <citation type="submission" date="2021-01" db="EMBL/GenBank/DDBJ databases">
        <authorList>
            <person name="Kang M."/>
        </authorList>
    </citation>
    <scope>NUCLEOTIDE SEQUENCE</scope>
    <source>
        <strain evidence="6">KACC 17527</strain>
    </source>
</reference>
<keyword evidence="3" id="KW-0804">Transcription</keyword>
<evidence type="ECO:0000256" key="2">
    <source>
        <dbReference type="ARBA" id="ARBA00023125"/>
    </source>
</evidence>
<dbReference type="AlphaFoldDB" id="A0A934TW22"/>
<dbReference type="PANTHER" id="PTHR30136">
    <property type="entry name" value="HELIX-TURN-HELIX TRANSCRIPTIONAL REGULATOR, ICLR FAMILY"/>
    <property type="match status" value="1"/>
</dbReference>
<dbReference type="GO" id="GO:0003700">
    <property type="term" value="F:DNA-binding transcription factor activity"/>
    <property type="evidence" value="ECO:0007669"/>
    <property type="project" value="TreeGrafter"/>
</dbReference>
<evidence type="ECO:0000313" key="6">
    <source>
        <dbReference type="EMBL" id="MBK6007945.1"/>
    </source>
</evidence>
<dbReference type="PANTHER" id="PTHR30136:SF35">
    <property type="entry name" value="HTH-TYPE TRANSCRIPTIONAL REGULATOR RV1719"/>
    <property type="match status" value="1"/>
</dbReference>
<dbReference type="SUPFAM" id="SSF46785">
    <property type="entry name" value="Winged helix' DNA-binding domain"/>
    <property type="match status" value="1"/>
</dbReference>
<dbReference type="Proteomes" id="UP000630528">
    <property type="component" value="Unassembled WGS sequence"/>
</dbReference>
<evidence type="ECO:0000256" key="1">
    <source>
        <dbReference type="ARBA" id="ARBA00023015"/>
    </source>
</evidence>
<dbReference type="PROSITE" id="PS51078">
    <property type="entry name" value="ICLR_ED"/>
    <property type="match status" value="1"/>
</dbReference>
<feature type="domain" description="HTH iclR-type" evidence="4">
    <location>
        <begin position="19"/>
        <end position="81"/>
    </location>
</feature>
<dbReference type="PROSITE" id="PS51077">
    <property type="entry name" value="HTH_ICLR"/>
    <property type="match status" value="1"/>
</dbReference>
<dbReference type="InterPro" id="IPR005471">
    <property type="entry name" value="Tscrpt_reg_IclR_N"/>
</dbReference>
<dbReference type="FunFam" id="1.10.10.10:FF:000056">
    <property type="entry name" value="IclR family transcriptional regulator"/>
    <property type="match status" value="1"/>
</dbReference>
<name>A0A934TW22_9BURK</name>
<dbReference type="RefSeq" id="WP_201174418.1">
    <property type="nucleotide sequence ID" value="NZ_JAEPWM010000008.1"/>
</dbReference>
<organism evidence="6 7">
    <name type="scientific">Ramlibacter ginsenosidimutans</name>
    <dbReference type="NCBI Taxonomy" id="502333"/>
    <lineage>
        <taxon>Bacteria</taxon>
        <taxon>Pseudomonadati</taxon>
        <taxon>Pseudomonadota</taxon>
        <taxon>Betaproteobacteria</taxon>
        <taxon>Burkholderiales</taxon>
        <taxon>Comamonadaceae</taxon>
        <taxon>Ramlibacter</taxon>
    </lineage>
</organism>
<dbReference type="InterPro" id="IPR029016">
    <property type="entry name" value="GAF-like_dom_sf"/>
</dbReference>
<dbReference type="GO" id="GO:0045892">
    <property type="term" value="P:negative regulation of DNA-templated transcription"/>
    <property type="evidence" value="ECO:0007669"/>
    <property type="project" value="TreeGrafter"/>
</dbReference>
<reference evidence="6" key="1">
    <citation type="journal article" date="2012" name="J. Microbiol. Biotechnol.">
        <title>Ramlibacter ginsenosidimutans sp. nov., with ginsenoside-converting activity.</title>
        <authorList>
            <person name="Wang L."/>
            <person name="An D.S."/>
            <person name="Kim S.G."/>
            <person name="Jin F.X."/>
            <person name="Kim S.C."/>
            <person name="Lee S.T."/>
            <person name="Im W.T."/>
        </authorList>
    </citation>
    <scope>NUCLEOTIDE SEQUENCE</scope>
    <source>
        <strain evidence="6">KACC 17527</strain>
    </source>
</reference>